<organism evidence="2 3">
    <name type="scientific">[Candida] anglica</name>
    <dbReference type="NCBI Taxonomy" id="148631"/>
    <lineage>
        <taxon>Eukaryota</taxon>
        <taxon>Fungi</taxon>
        <taxon>Dikarya</taxon>
        <taxon>Ascomycota</taxon>
        <taxon>Saccharomycotina</taxon>
        <taxon>Pichiomycetes</taxon>
        <taxon>Debaryomycetaceae</taxon>
        <taxon>Kurtzmaniella</taxon>
    </lineage>
</organism>
<keyword evidence="3" id="KW-1185">Reference proteome</keyword>
<reference evidence="2 3" key="1">
    <citation type="submission" date="2024-01" db="EMBL/GenBank/DDBJ databases">
        <authorList>
            <consortium name="Genoscope - CEA"/>
            <person name="William W."/>
        </authorList>
    </citation>
    <scope>NUCLEOTIDE SEQUENCE [LARGE SCALE GENOMIC DNA]</scope>
    <source>
        <strain evidence="2 3">29B2s-10</strain>
    </source>
</reference>
<evidence type="ECO:0000256" key="1">
    <source>
        <dbReference type="SAM" id="MobiDB-lite"/>
    </source>
</evidence>
<evidence type="ECO:0000313" key="2">
    <source>
        <dbReference type="EMBL" id="CAK7893314.1"/>
    </source>
</evidence>
<evidence type="ECO:0000313" key="3">
    <source>
        <dbReference type="Proteomes" id="UP001497600"/>
    </source>
</evidence>
<dbReference type="Proteomes" id="UP001497600">
    <property type="component" value="Chromosome A"/>
</dbReference>
<dbReference type="EMBL" id="OZ004253">
    <property type="protein sequence ID" value="CAK7893314.1"/>
    <property type="molecule type" value="Genomic_DNA"/>
</dbReference>
<proteinExistence type="predicted"/>
<gene>
    <name evidence="2" type="primary">PEX25</name>
    <name evidence="2" type="ORF">CAAN4_A06744</name>
</gene>
<accession>A0ABP0E681</accession>
<name>A0ABP0E681_9ASCO</name>
<feature type="region of interest" description="Disordered" evidence="1">
    <location>
        <begin position="1"/>
        <end position="27"/>
    </location>
</feature>
<sequence length="453" mass="52186">MEIELDSTSTTIHQVSKTSPSRLPHHHHQTFSGNYIFSTQPHTSPLIHTLHSEWIDSPLNSPTKQMSSSYTKVYETPSKSKALNFITPVSDAKDASKRELSVGPFGRPNTPPVTSETINNNNITTVKKQVKSMDIFWDMLNDVTGKDKLAKFGQYALRLLIHWANRSETYLSDSQINIKSINLRYNNREKKLNLFMNFLKHPQNFVRVIIVLVCSIFSTKFAGMVKGLSMYRQFLRFGKTPFRVRKLLGKFNSSLGVTKDGIDYLDLDNFNKQFLNKSTLGDVLGLYYGMNDESLLLYKLNFLTNKRLHRIVSRHESLAWYYDTIFGLYNAYGTLQDLSSKEFELKIQIQVKSRARVLSKQLLGGVATHNNENPNIQVNDDKDLMKLKEIQFKKHNAYLDIYKGLSDFIFNSYTVFNARLPFDTLQIWMGISASTLSIVKIYRETKKRLEAKN</sequence>
<protein>
    <submittedName>
        <fullName evidence="2">Peroxisomal membrane protein Pex25p</fullName>
    </submittedName>
</protein>
<dbReference type="PANTHER" id="PTHR12652:SF50">
    <property type="entry name" value="PEROXIN 11"/>
    <property type="match status" value="1"/>
</dbReference>
<dbReference type="PANTHER" id="PTHR12652">
    <property type="entry name" value="PEROXISOMAL BIOGENESIS FACTOR 11"/>
    <property type="match status" value="1"/>
</dbReference>
<feature type="compositionally biased region" description="Polar residues" evidence="1">
    <location>
        <begin position="1"/>
        <end position="21"/>
    </location>
</feature>